<dbReference type="EMBL" id="QJKH01000001">
    <property type="protein sequence ID" value="PXX81543.1"/>
    <property type="molecule type" value="Genomic_DNA"/>
</dbReference>
<evidence type="ECO:0000313" key="1">
    <source>
        <dbReference type="EMBL" id="PXX81543.1"/>
    </source>
</evidence>
<protein>
    <submittedName>
        <fullName evidence="1">Putative selenium-dependent hydroxylase accessory protein YqeC</fullName>
    </submittedName>
</protein>
<comment type="caution">
    <text evidence="1">The sequence shown here is derived from an EMBL/GenBank/DDBJ whole genome shotgun (WGS) entry which is preliminary data.</text>
</comment>
<dbReference type="STRING" id="1034346.GCA_000313565_00151"/>
<accession>A0A318L7U4</accession>
<name>A0A318L7U4_9FIRM</name>
<reference evidence="1 2" key="1">
    <citation type="submission" date="2018-05" db="EMBL/GenBank/DDBJ databases">
        <title>Genomic Encyclopedia of Type Strains, Phase IV (KMG-IV): sequencing the most valuable type-strain genomes for metagenomic binning, comparative biology and taxonomic classification.</title>
        <authorList>
            <person name="Goeker M."/>
        </authorList>
    </citation>
    <scope>NUCLEOTIDE SEQUENCE [LARGE SCALE GENOMIC DNA]</scope>
    <source>
        <strain evidence="1 2">JC118</strain>
    </source>
</reference>
<sequence>MIKRQCICVIGAGGKTSLIRLLMDKYKDRKVIVSTTVHMERPACMIVEKEDVNQVQKALMHENVIACVHDSLRGVTGFTKECLRQLYPLCDLMLIEADGNHNHPFKVDRDHEPSLVDFMTLGIAVLSMSAYGQSFAEAAYPAAFSAEYCQCKINDPIDEAAFIKAAKQLISRFNKTASCLLLTHCSKQTAAAARAIRMALDVEVIIWWEGEKEYEENSLCL</sequence>
<dbReference type="AlphaFoldDB" id="A0A318L7U4"/>
<dbReference type="Pfam" id="PF19842">
    <property type="entry name" value="YqeC"/>
    <property type="match status" value="1"/>
</dbReference>
<keyword evidence="2" id="KW-1185">Reference proteome</keyword>
<evidence type="ECO:0000313" key="2">
    <source>
        <dbReference type="Proteomes" id="UP000247612"/>
    </source>
</evidence>
<organism evidence="1 2">
    <name type="scientific">Dielma fastidiosa</name>
    <dbReference type="NCBI Taxonomy" id="1034346"/>
    <lineage>
        <taxon>Bacteria</taxon>
        <taxon>Bacillati</taxon>
        <taxon>Bacillota</taxon>
        <taxon>Erysipelotrichia</taxon>
        <taxon>Erysipelotrichales</taxon>
        <taxon>Erysipelotrichaceae</taxon>
        <taxon>Dielma</taxon>
    </lineage>
</organism>
<dbReference type="InterPro" id="IPR017587">
    <property type="entry name" value="YqeC"/>
</dbReference>
<dbReference type="NCBIfam" id="TIGR03172">
    <property type="entry name" value="selenium cofactor biosynthesis protein YqeC"/>
    <property type="match status" value="1"/>
</dbReference>
<dbReference type="RefSeq" id="WP_022936459.1">
    <property type="nucleotide sequence ID" value="NZ_CABKRQ010000001.1"/>
</dbReference>
<proteinExistence type="predicted"/>
<dbReference type="Proteomes" id="UP000247612">
    <property type="component" value="Unassembled WGS sequence"/>
</dbReference>
<gene>
    <name evidence="1" type="ORF">DES51_101152</name>
</gene>